<dbReference type="Proteomes" id="UP000266841">
    <property type="component" value="Unassembled WGS sequence"/>
</dbReference>
<dbReference type="eggNOG" id="KOG2803">
    <property type="taxonomic scope" value="Eukaryota"/>
</dbReference>
<dbReference type="Gene3D" id="3.40.50.620">
    <property type="entry name" value="HUPs"/>
    <property type="match status" value="2"/>
</dbReference>
<evidence type="ECO:0000256" key="3">
    <source>
        <dbReference type="ARBA" id="ARBA00022516"/>
    </source>
</evidence>
<evidence type="ECO:0000256" key="4">
    <source>
        <dbReference type="ARBA" id="ARBA00022679"/>
    </source>
</evidence>
<evidence type="ECO:0000256" key="6">
    <source>
        <dbReference type="ARBA" id="ARBA00023098"/>
    </source>
</evidence>
<keyword evidence="4" id="KW-0808">Transferase</keyword>
<dbReference type="CDD" id="cd02174">
    <property type="entry name" value="CCT"/>
    <property type="match status" value="1"/>
</dbReference>
<dbReference type="OMA" id="HMNAFRL"/>
<keyword evidence="14" id="KW-1185">Reference proteome</keyword>
<feature type="domain" description="Cytidyltransferase-like" evidence="12">
    <location>
        <begin position="38"/>
        <end position="165"/>
    </location>
</feature>
<dbReference type="PANTHER" id="PTHR45780">
    <property type="entry name" value="ETHANOLAMINE-PHOSPHATE CYTIDYLYLTRANSFERASE"/>
    <property type="match status" value="1"/>
</dbReference>
<keyword evidence="5" id="KW-0548">Nucleotidyltransferase</keyword>
<dbReference type="GO" id="GO:0004306">
    <property type="term" value="F:ethanolamine-phosphate cytidylyltransferase activity"/>
    <property type="evidence" value="ECO:0007669"/>
    <property type="project" value="UniProtKB-EC"/>
</dbReference>
<evidence type="ECO:0000313" key="14">
    <source>
        <dbReference type="Proteomes" id="UP000266841"/>
    </source>
</evidence>
<organism evidence="13 14">
    <name type="scientific">Thalassiosira oceanica</name>
    <name type="common">Marine diatom</name>
    <dbReference type="NCBI Taxonomy" id="159749"/>
    <lineage>
        <taxon>Eukaryota</taxon>
        <taxon>Sar</taxon>
        <taxon>Stramenopiles</taxon>
        <taxon>Ochrophyta</taxon>
        <taxon>Bacillariophyta</taxon>
        <taxon>Coscinodiscophyceae</taxon>
        <taxon>Thalassiosirophycidae</taxon>
        <taxon>Thalassiosirales</taxon>
        <taxon>Thalassiosiraceae</taxon>
        <taxon>Thalassiosira</taxon>
    </lineage>
</organism>
<proteinExistence type="inferred from homology"/>
<feature type="domain" description="Cytidyltransferase-like" evidence="12">
    <location>
        <begin position="275"/>
        <end position="364"/>
    </location>
</feature>
<dbReference type="GO" id="GO:0006646">
    <property type="term" value="P:phosphatidylethanolamine biosynthetic process"/>
    <property type="evidence" value="ECO:0007669"/>
    <property type="project" value="UniProtKB-UniPathway"/>
</dbReference>
<dbReference type="AlphaFoldDB" id="K0SXX3"/>
<evidence type="ECO:0000259" key="12">
    <source>
        <dbReference type="Pfam" id="PF01467"/>
    </source>
</evidence>
<dbReference type="SUPFAM" id="SSF52374">
    <property type="entry name" value="Nucleotidylyl transferase"/>
    <property type="match status" value="2"/>
</dbReference>
<keyword evidence="6" id="KW-0443">Lipid metabolism</keyword>
<protein>
    <recommendedName>
        <fullName evidence="10">ethanolamine-phosphate cytidylyltransferase</fullName>
        <ecNumber evidence="10">2.7.7.14</ecNumber>
    </recommendedName>
    <alternativeName>
        <fullName evidence="11">CTP:phosphoethanolamine cytidylyltransferase</fullName>
    </alternativeName>
</protein>
<evidence type="ECO:0000256" key="5">
    <source>
        <dbReference type="ARBA" id="ARBA00022695"/>
    </source>
</evidence>
<dbReference type="InterPro" id="IPR041723">
    <property type="entry name" value="CCT"/>
</dbReference>
<evidence type="ECO:0000256" key="1">
    <source>
        <dbReference type="ARBA" id="ARBA00005189"/>
    </source>
</evidence>
<accession>K0SXX3</accession>
<evidence type="ECO:0000256" key="7">
    <source>
        <dbReference type="ARBA" id="ARBA00023209"/>
    </source>
</evidence>
<reference evidence="13 14" key="1">
    <citation type="journal article" date="2012" name="Genome Biol.">
        <title>Genome and low-iron response of an oceanic diatom adapted to chronic iron limitation.</title>
        <authorList>
            <person name="Lommer M."/>
            <person name="Specht M."/>
            <person name="Roy A.S."/>
            <person name="Kraemer L."/>
            <person name="Andreson R."/>
            <person name="Gutowska M.A."/>
            <person name="Wolf J."/>
            <person name="Bergner S.V."/>
            <person name="Schilhabel M.B."/>
            <person name="Klostermeier U.C."/>
            <person name="Beiko R.G."/>
            <person name="Rosenstiel P."/>
            <person name="Hippler M."/>
            <person name="Laroche J."/>
        </authorList>
    </citation>
    <scope>NUCLEOTIDE SEQUENCE [LARGE SCALE GENOMIC DNA]</scope>
    <source>
        <strain evidence="13 14">CCMP1005</strain>
    </source>
</reference>
<dbReference type="UniPathway" id="UPA00558">
    <property type="reaction ID" value="UER00742"/>
</dbReference>
<sequence>VHILEEKLLSAKREDILASTPSRPGQPSSAPKQIRIFMDGAFDVMHYGHMNAFRLGRSLGTYLIVGVNSDESITRCKGPPIMNDEERLASVEGCKFVDEVVPDCPYIMTSEYLDHIFDKYDVDYVVHGDDPCIVDGRDVYESAKRRGRYRSIPRTEGVSTTDIVGRMLLMTKEHHMGRNRRREDSVASLGSACSGSISGVVGAAGRTASFDALDGGDGGMMDDYDDEEDISVLAGDMSRGEVLGRQSKFLTTSMMLRLFSAGVTSPEEGARVIYVDGAWDMFHCGHIEFLKVAKQRGDYLIVGIHGDTTVNSRRGQNLPLMNLHERVLSVLGCKYVDDVLIDAPFEVTADMVASLRITEVVHGTVTDDGGFFDGDSGGGRYDHMRKMGIFKTIESPNNFKLMSILTRIRRKQEHFQAKIDRKKRAEREWFDNKHGKVG</sequence>
<feature type="non-terminal residue" evidence="13">
    <location>
        <position position="1"/>
    </location>
</feature>
<evidence type="ECO:0000256" key="10">
    <source>
        <dbReference type="ARBA" id="ARBA00024221"/>
    </source>
</evidence>
<dbReference type="GO" id="GO:0005737">
    <property type="term" value="C:cytoplasm"/>
    <property type="evidence" value="ECO:0007669"/>
    <property type="project" value="TreeGrafter"/>
</dbReference>
<comment type="caution">
    <text evidence="13">The sequence shown here is derived from an EMBL/GenBank/DDBJ whole genome shotgun (WGS) entry which is preliminary data.</text>
</comment>
<keyword evidence="3" id="KW-0444">Lipid biosynthesis</keyword>
<dbReference type="PANTHER" id="PTHR45780:SF2">
    <property type="entry name" value="ETHANOLAMINE-PHOSPHATE CYTIDYLYLTRANSFERASE"/>
    <property type="match status" value="1"/>
</dbReference>
<evidence type="ECO:0000313" key="13">
    <source>
        <dbReference type="EMBL" id="EJK70210.1"/>
    </source>
</evidence>
<dbReference type="EMBL" id="AGNL01008875">
    <property type="protein sequence ID" value="EJK70210.1"/>
    <property type="molecule type" value="Genomic_DNA"/>
</dbReference>
<keyword evidence="7" id="KW-0594">Phospholipid biosynthesis</keyword>
<dbReference type="EC" id="2.7.7.14" evidence="10"/>
<evidence type="ECO:0000256" key="2">
    <source>
        <dbReference type="ARBA" id="ARBA00010101"/>
    </source>
</evidence>
<evidence type="ECO:0000256" key="9">
    <source>
        <dbReference type="ARBA" id="ARBA00024191"/>
    </source>
</evidence>
<evidence type="ECO:0000256" key="11">
    <source>
        <dbReference type="ARBA" id="ARBA00031473"/>
    </source>
</evidence>
<dbReference type="Pfam" id="PF01467">
    <property type="entry name" value="CTP_transf_like"/>
    <property type="match status" value="2"/>
</dbReference>
<dbReference type="InterPro" id="IPR004821">
    <property type="entry name" value="Cyt_trans-like"/>
</dbReference>
<comment type="similarity">
    <text evidence="2">Belongs to the cytidylyltransferase family.</text>
</comment>
<comment type="pathway">
    <text evidence="9">Phospholipid metabolism; phosphatidylethanolamine biosynthesis; phosphatidylethanolamine from ethanolamine: step 2/3.</text>
</comment>
<name>K0SXX3_THAOC</name>
<dbReference type="OrthoDB" id="40021at2759"/>
<keyword evidence="8" id="KW-1208">Phospholipid metabolism</keyword>
<comment type="pathway">
    <text evidence="1">Lipid metabolism.</text>
</comment>
<dbReference type="NCBIfam" id="TIGR00125">
    <property type="entry name" value="cyt_tran_rel"/>
    <property type="match status" value="2"/>
</dbReference>
<gene>
    <name evidence="13" type="ORF">THAOC_08449</name>
</gene>
<evidence type="ECO:0000256" key="8">
    <source>
        <dbReference type="ARBA" id="ARBA00023264"/>
    </source>
</evidence>
<dbReference type="InterPro" id="IPR044608">
    <property type="entry name" value="Ect1/PCYT2"/>
</dbReference>
<dbReference type="InterPro" id="IPR014729">
    <property type="entry name" value="Rossmann-like_a/b/a_fold"/>
</dbReference>